<name>A0ABY7BHJ6_9FIRM</name>
<dbReference type="Proteomes" id="UP001164745">
    <property type="component" value="Chromosome"/>
</dbReference>
<organism evidence="2 3">
    <name type="scientific">Caldicellulosiruptor naganoensis</name>
    <dbReference type="NCBI Taxonomy" id="29324"/>
    <lineage>
        <taxon>Bacteria</taxon>
        <taxon>Bacillati</taxon>
        <taxon>Bacillota</taxon>
        <taxon>Bacillota incertae sedis</taxon>
        <taxon>Caldicellulosiruptorales</taxon>
        <taxon>Caldicellulosiruptoraceae</taxon>
        <taxon>Caldicellulosiruptor</taxon>
    </lineage>
</organism>
<dbReference type="EMBL" id="CP113864">
    <property type="protein sequence ID" value="WAM31352.1"/>
    <property type="molecule type" value="Genomic_DNA"/>
</dbReference>
<reference evidence="2" key="1">
    <citation type="submission" date="2022-12" db="EMBL/GenBank/DDBJ databases">
        <authorList>
            <person name="Bing R.G."/>
            <person name="Willard D.J."/>
            <person name="Manesh M.J.H."/>
            <person name="Laemthong T."/>
            <person name="Crosby J.R."/>
            <person name="Kelly R.M."/>
        </authorList>
    </citation>
    <scope>NUCLEOTIDE SEQUENCE</scope>
    <source>
        <strain evidence="2">DSM 8991</strain>
    </source>
</reference>
<protein>
    <submittedName>
        <fullName evidence="2">Uncharacterized protein</fullName>
    </submittedName>
</protein>
<dbReference type="RefSeq" id="WP_235374956.1">
    <property type="nucleotide sequence ID" value="NZ_CP113864.1"/>
</dbReference>
<evidence type="ECO:0000313" key="3">
    <source>
        <dbReference type="Proteomes" id="UP001164745"/>
    </source>
</evidence>
<evidence type="ECO:0000313" key="2">
    <source>
        <dbReference type="EMBL" id="WAM31352.1"/>
    </source>
</evidence>
<accession>A0ABY7BHJ6</accession>
<keyword evidence="1" id="KW-0732">Signal</keyword>
<evidence type="ECO:0000256" key="1">
    <source>
        <dbReference type="SAM" id="SignalP"/>
    </source>
</evidence>
<sequence length="139" mass="15647">MLKQKVAILLLFAIITIAFPEPTLATGTQTLPEKTHFKIESRENIVEISRGNQVVAKILPPEFLNTTSAKKEESFSVNIPFIENGSIHWKFEKSEPSDISFLTVGKNKVLKLDFHTLNVFYKITSPPIFLKGRISICST</sequence>
<keyword evidence="3" id="KW-1185">Reference proteome</keyword>
<feature type="signal peptide" evidence="1">
    <location>
        <begin position="1"/>
        <end position="25"/>
    </location>
</feature>
<gene>
    <name evidence="2" type="ORF">OTJ99_002202</name>
</gene>
<proteinExistence type="predicted"/>
<feature type="chain" id="PRO_5046880373" evidence="1">
    <location>
        <begin position="26"/>
        <end position="139"/>
    </location>
</feature>